<feature type="non-terminal residue" evidence="1">
    <location>
        <position position="1"/>
    </location>
</feature>
<sequence>KQPGHESNSCPHPRTTETKQCYHCQGLGHVQADCPTLRLSGATSGRCYTCGQVGHLARQCPNPAAGGAGRGAGAPGGPGGFRGGGGAGAGFRGGFGGPRAATCYKCGGPNHYARDCQAQAMKCYACGKLGHISRDCTAPNGGPLNSTNGKTCYRCGEVGHISKDCTQAQEVNGEAGEAAPQSAALPTAVPATAVA</sequence>
<evidence type="ECO:0000313" key="2">
    <source>
        <dbReference type="Proteomes" id="UP001186974"/>
    </source>
</evidence>
<dbReference type="Proteomes" id="UP001186974">
    <property type="component" value="Unassembled WGS sequence"/>
</dbReference>
<gene>
    <name evidence="1" type="ORF">LTS18_002176</name>
</gene>
<name>A0ACC3DE08_9PEZI</name>
<comment type="caution">
    <text evidence="1">The sequence shown here is derived from an EMBL/GenBank/DDBJ whole genome shotgun (WGS) entry which is preliminary data.</text>
</comment>
<accession>A0ACC3DE08</accession>
<keyword evidence="2" id="KW-1185">Reference proteome</keyword>
<protein>
    <submittedName>
        <fullName evidence="1">Uncharacterized protein</fullName>
    </submittedName>
</protein>
<dbReference type="EMBL" id="JAWDJW010006089">
    <property type="protein sequence ID" value="KAK3065972.1"/>
    <property type="molecule type" value="Genomic_DNA"/>
</dbReference>
<organism evidence="1 2">
    <name type="scientific">Coniosporium uncinatum</name>
    <dbReference type="NCBI Taxonomy" id="93489"/>
    <lineage>
        <taxon>Eukaryota</taxon>
        <taxon>Fungi</taxon>
        <taxon>Dikarya</taxon>
        <taxon>Ascomycota</taxon>
        <taxon>Pezizomycotina</taxon>
        <taxon>Dothideomycetes</taxon>
        <taxon>Dothideomycetes incertae sedis</taxon>
        <taxon>Coniosporium</taxon>
    </lineage>
</organism>
<evidence type="ECO:0000313" key="1">
    <source>
        <dbReference type="EMBL" id="KAK3065972.1"/>
    </source>
</evidence>
<proteinExistence type="predicted"/>
<reference evidence="1" key="1">
    <citation type="submission" date="2024-09" db="EMBL/GenBank/DDBJ databases">
        <title>Black Yeasts Isolated from many extreme environments.</title>
        <authorList>
            <person name="Coleine C."/>
            <person name="Stajich J.E."/>
            <person name="Selbmann L."/>
        </authorList>
    </citation>
    <scope>NUCLEOTIDE SEQUENCE</scope>
    <source>
        <strain evidence="1">CCFEE 5737</strain>
    </source>
</reference>